<evidence type="ECO:0000256" key="2">
    <source>
        <dbReference type="ARBA" id="ARBA00004651"/>
    </source>
</evidence>
<dbReference type="PIRSF" id="PIRSF006603">
    <property type="entry name" value="DinF"/>
    <property type="match status" value="1"/>
</dbReference>
<feature type="transmembrane region" description="Helical" evidence="13">
    <location>
        <begin position="128"/>
        <end position="146"/>
    </location>
</feature>
<dbReference type="InterPro" id="IPR048279">
    <property type="entry name" value="MdtK-like"/>
</dbReference>
<evidence type="ECO:0000256" key="11">
    <source>
        <dbReference type="ARBA" id="ARBA00023136"/>
    </source>
</evidence>
<evidence type="ECO:0000256" key="8">
    <source>
        <dbReference type="ARBA" id="ARBA00022692"/>
    </source>
</evidence>
<evidence type="ECO:0000256" key="12">
    <source>
        <dbReference type="ARBA" id="ARBA00031636"/>
    </source>
</evidence>
<dbReference type="InterPro" id="IPR050222">
    <property type="entry name" value="MATE_MdtK"/>
</dbReference>
<comment type="function">
    <text evidence="1">Multidrug efflux pump.</text>
</comment>
<evidence type="ECO:0000256" key="4">
    <source>
        <dbReference type="ARBA" id="ARBA00020268"/>
    </source>
</evidence>
<evidence type="ECO:0000256" key="1">
    <source>
        <dbReference type="ARBA" id="ARBA00003408"/>
    </source>
</evidence>
<feature type="transmembrane region" description="Helical" evidence="13">
    <location>
        <begin position="281"/>
        <end position="300"/>
    </location>
</feature>
<keyword evidence="5" id="KW-0813">Transport</keyword>
<dbReference type="Pfam" id="PF01554">
    <property type="entry name" value="MatE"/>
    <property type="match status" value="2"/>
</dbReference>
<evidence type="ECO:0000256" key="10">
    <source>
        <dbReference type="ARBA" id="ARBA00023065"/>
    </source>
</evidence>
<evidence type="ECO:0000256" key="5">
    <source>
        <dbReference type="ARBA" id="ARBA00022448"/>
    </source>
</evidence>
<dbReference type="PANTHER" id="PTHR43298:SF2">
    <property type="entry name" value="FMN_FAD EXPORTER YEEO-RELATED"/>
    <property type="match status" value="1"/>
</dbReference>
<feature type="transmembrane region" description="Helical" evidence="13">
    <location>
        <begin position="255"/>
        <end position="275"/>
    </location>
</feature>
<evidence type="ECO:0000256" key="7">
    <source>
        <dbReference type="ARBA" id="ARBA00022475"/>
    </source>
</evidence>
<dbReference type="GO" id="GO:0005886">
    <property type="term" value="C:plasma membrane"/>
    <property type="evidence" value="ECO:0007669"/>
    <property type="project" value="UniProtKB-SubCell"/>
</dbReference>
<comment type="subcellular location">
    <subcellularLocation>
        <location evidence="2">Cell membrane</location>
        <topology evidence="2">Multi-pass membrane protein</topology>
    </subcellularLocation>
</comment>
<reference evidence="14" key="1">
    <citation type="submission" date="2020-08" db="EMBL/GenBank/DDBJ databases">
        <title>Genome public.</title>
        <authorList>
            <person name="Liu C."/>
            <person name="Sun Q."/>
        </authorList>
    </citation>
    <scope>NUCLEOTIDE SEQUENCE</scope>
    <source>
        <strain evidence="14">NSJ-40</strain>
    </source>
</reference>
<proteinExistence type="inferred from homology"/>
<feature type="transmembrane region" description="Helical" evidence="13">
    <location>
        <begin position="158"/>
        <end position="181"/>
    </location>
</feature>
<evidence type="ECO:0000256" key="13">
    <source>
        <dbReference type="SAM" id="Phobius"/>
    </source>
</evidence>
<gene>
    <name evidence="14" type="ORF">IAG03_12345</name>
</gene>
<keyword evidence="7" id="KW-1003">Cell membrane</keyword>
<evidence type="ECO:0000256" key="6">
    <source>
        <dbReference type="ARBA" id="ARBA00022449"/>
    </source>
</evidence>
<feature type="transmembrane region" description="Helical" evidence="13">
    <location>
        <begin position="187"/>
        <end position="213"/>
    </location>
</feature>
<feature type="transmembrane region" description="Helical" evidence="13">
    <location>
        <begin position="7"/>
        <end position="30"/>
    </location>
</feature>
<feature type="transmembrane region" description="Helical" evidence="13">
    <location>
        <begin position="382"/>
        <end position="404"/>
    </location>
</feature>
<dbReference type="Proteomes" id="UP000651482">
    <property type="component" value="Unassembled WGS sequence"/>
</dbReference>
<dbReference type="AlphaFoldDB" id="A0A926DBH0"/>
<keyword evidence="6" id="KW-0050">Antiport</keyword>
<dbReference type="EMBL" id="JACRSN010000022">
    <property type="protein sequence ID" value="MBC8534761.1"/>
    <property type="molecule type" value="Genomic_DNA"/>
</dbReference>
<dbReference type="GO" id="GO:0006811">
    <property type="term" value="P:monoatomic ion transport"/>
    <property type="evidence" value="ECO:0007669"/>
    <property type="project" value="UniProtKB-KW"/>
</dbReference>
<organism evidence="14 15">
    <name type="scientific">Yeguia hominis</name>
    <dbReference type="NCBI Taxonomy" id="2763662"/>
    <lineage>
        <taxon>Bacteria</taxon>
        <taxon>Bacillati</taxon>
        <taxon>Bacillota</taxon>
        <taxon>Clostridia</taxon>
        <taxon>Eubacteriales</taxon>
        <taxon>Yeguiaceae</taxon>
        <taxon>Yeguia</taxon>
    </lineage>
</organism>
<comment type="similarity">
    <text evidence="3">Belongs to the multi antimicrobial extrusion (MATE) (TC 2.A.66.1) family.</text>
</comment>
<feature type="transmembrane region" description="Helical" evidence="13">
    <location>
        <begin position="42"/>
        <end position="65"/>
    </location>
</feature>
<dbReference type="GO" id="GO:0042910">
    <property type="term" value="F:xenobiotic transmembrane transporter activity"/>
    <property type="evidence" value="ECO:0007669"/>
    <property type="project" value="InterPro"/>
</dbReference>
<evidence type="ECO:0000313" key="14">
    <source>
        <dbReference type="EMBL" id="MBC8534761.1"/>
    </source>
</evidence>
<sequence>MGTKPIFPLLITMSLPAILSMTVQAMYNIVDSYFVAKISENALTAVSLAFPIQNLIIAFACGIGVGVNSLLARKLGEGKDREAGDVAVHGLILSVLVAIVFALLGWLFSGAFFRAFTDIPDILEMGESYLSIVCIFSFGIFIEIIFEKTLQATGNMIWPMIFQLIGAITNIILDPIFIFGYCGMPKMGVTGAAVATVAGQILSAVVAAVVMFTQKHAVKLHFRGFRMHGEMVRDICAVGVPSTIMMSISSIMTTLMNSILISFTETAVAVFGVYFKLQSLIFMPVFGVTNGCMPIMGYNYGARKRKRLMATLWYGILVCGAIMAVGTAIFLVIPDQMLLLFNASAEMVKIGVPALRIICLCFIPAALGIMFSTLFQAVGNGLYSLIVSVLRQLVALVPLAYLLSKIGGLMLLWYSFPLAEIVSLIASLLLMRHLYKKNIRGLDIEEQAEETVELTAEFIESQS</sequence>
<dbReference type="GO" id="GO:0015297">
    <property type="term" value="F:antiporter activity"/>
    <property type="evidence" value="ECO:0007669"/>
    <property type="project" value="UniProtKB-KW"/>
</dbReference>
<dbReference type="InterPro" id="IPR002528">
    <property type="entry name" value="MATE_fam"/>
</dbReference>
<keyword evidence="15" id="KW-1185">Reference proteome</keyword>
<keyword evidence="9 13" id="KW-1133">Transmembrane helix</keyword>
<evidence type="ECO:0000256" key="9">
    <source>
        <dbReference type="ARBA" id="ARBA00022989"/>
    </source>
</evidence>
<dbReference type="CDD" id="cd13144">
    <property type="entry name" value="MATE_like_4"/>
    <property type="match status" value="1"/>
</dbReference>
<keyword evidence="8 13" id="KW-0812">Transmembrane</keyword>
<protein>
    <recommendedName>
        <fullName evidence="4">Probable multidrug resistance protein NorM</fullName>
    </recommendedName>
    <alternativeName>
        <fullName evidence="12">Multidrug-efflux transporter</fullName>
    </alternativeName>
</protein>
<keyword evidence="11 13" id="KW-0472">Membrane</keyword>
<comment type="caution">
    <text evidence="14">The sequence shown here is derived from an EMBL/GenBank/DDBJ whole genome shotgun (WGS) entry which is preliminary data.</text>
</comment>
<accession>A0A926DBH0</accession>
<evidence type="ECO:0000313" key="15">
    <source>
        <dbReference type="Proteomes" id="UP000651482"/>
    </source>
</evidence>
<feature type="transmembrane region" description="Helical" evidence="13">
    <location>
        <begin position="353"/>
        <end position="375"/>
    </location>
</feature>
<feature type="transmembrane region" description="Helical" evidence="13">
    <location>
        <begin position="410"/>
        <end position="430"/>
    </location>
</feature>
<dbReference type="PANTHER" id="PTHR43298">
    <property type="entry name" value="MULTIDRUG RESISTANCE PROTEIN NORM-RELATED"/>
    <property type="match status" value="1"/>
</dbReference>
<feature type="transmembrane region" description="Helical" evidence="13">
    <location>
        <begin position="86"/>
        <end position="108"/>
    </location>
</feature>
<name>A0A926DBH0_9FIRM</name>
<keyword evidence="10" id="KW-0406">Ion transport</keyword>
<evidence type="ECO:0000256" key="3">
    <source>
        <dbReference type="ARBA" id="ARBA00010199"/>
    </source>
</evidence>
<feature type="transmembrane region" description="Helical" evidence="13">
    <location>
        <begin position="312"/>
        <end position="333"/>
    </location>
</feature>
<dbReference type="NCBIfam" id="TIGR00797">
    <property type="entry name" value="matE"/>
    <property type="match status" value="1"/>
</dbReference>